<dbReference type="PANTHER" id="PTHR43537">
    <property type="entry name" value="TRANSCRIPTIONAL REGULATOR, GNTR FAMILY"/>
    <property type="match status" value="1"/>
</dbReference>
<name>A0A1G7A062_9PROT</name>
<dbReference type="SUPFAM" id="SSF48008">
    <property type="entry name" value="GntR ligand-binding domain-like"/>
    <property type="match status" value="1"/>
</dbReference>
<dbReference type="SMART" id="SM00895">
    <property type="entry name" value="FCD"/>
    <property type="match status" value="1"/>
</dbReference>
<dbReference type="InterPro" id="IPR000524">
    <property type="entry name" value="Tscrpt_reg_HTH_GntR"/>
</dbReference>
<dbReference type="InterPro" id="IPR036388">
    <property type="entry name" value="WH-like_DNA-bd_sf"/>
</dbReference>
<keyword evidence="3" id="KW-0804">Transcription</keyword>
<evidence type="ECO:0000313" key="5">
    <source>
        <dbReference type="EMBL" id="SDE08121.1"/>
    </source>
</evidence>
<dbReference type="PROSITE" id="PS50949">
    <property type="entry name" value="HTH_GNTR"/>
    <property type="match status" value="1"/>
</dbReference>
<dbReference type="PRINTS" id="PR00033">
    <property type="entry name" value="HTHASNC"/>
</dbReference>
<keyword evidence="6" id="KW-1185">Reference proteome</keyword>
<organism evidence="5 6">
    <name type="scientific">Belnapia rosea</name>
    <dbReference type="NCBI Taxonomy" id="938405"/>
    <lineage>
        <taxon>Bacteria</taxon>
        <taxon>Pseudomonadati</taxon>
        <taxon>Pseudomonadota</taxon>
        <taxon>Alphaproteobacteria</taxon>
        <taxon>Acetobacterales</taxon>
        <taxon>Roseomonadaceae</taxon>
        <taxon>Belnapia</taxon>
    </lineage>
</organism>
<protein>
    <submittedName>
        <fullName evidence="5">Transcriptional regulator, GntR family</fullName>
    </submittedName>
</protein>
<dbReference type="Pfam" id="PF07729">
    <property type="entry name" value="FCD"/>
    <property type="match status" value="1"/>
</dbReference>
<dbReference type="EMBL" id="FMZX01000018">
    <property type="protein sequence ID" value="SDE08121.1"/>
    <property type="molecule type" value="Genomic_DNA"/>
</dbReference>
<dbReference type="Pfam" id="PF00392">
    <property type="entry name" value="GntR"/>
    <property type="match status" value="1"/>
</dbReference>
<sequence>MSAGAIPVEPLAEEETLSLGERAYRRLRESIVQGTLRPGSRISERRMASALGISAQPVREALRRLEQDGMVVTLPRRGTVVAEIGPERLAELGRIRAALEGVAAALAAERMAGEDLAELAGIVRGMRTATAAADTEALAELNERFHAILQGATGNLFLVKSLEALRAYDDLGRLRALGSTPKDMPKALREHASILAALRARDPALAEARMRQHVLRSLTTNGVLAPPRRDR</sequence>
<evidence type="ECO:0000256" key="1">
    <source>
        <dbReference type="ARBA" id="ARBA00023015"/>
    </source>
</evidence>
<proteinExistence type="predicted"/>
<dbReference type="Proteomes" id="UP000198925">
    <property type="component" value="Unassembled WGS sequence"/>
</dbReference>
<dbReference type="PANTHER" id="PTHR43537:SF24">
    <property type="entry name" value="GLUCONATE OPERON TRANSCRIPTIONAL REPRESSOR"/>
    <property type="match status" value="1"/>
</dbReference>
<dbReference type="InterPro" id="IPR008920">
    <property type="entry name" value="TF_FadR/GntR_C"/>
</dbReference>
<dbReference type="RefSeq" id="WP_090565788.1">
    <property type="nucleotide sequence ID" value="NZ_FMXZ01000010.1"/>
</dbReference>
<dbReference type="InterPro" id="IPR000485">
    <property type="entry name" value="AsnC-type_HTH_dom"/>
</dbReference>
<dbReference type="CDD" id="cd07377">
    <property type="entry name" value="WHTH_GntR"/>
    <property type="match status" value="1"/>
</dbReference>
<keyword evidence="2" id="KW-0238">DNA-binding</keyword>
<dbReference type="SUPFAM" id="SSF46785">
    <property type="entry name" value="Winged helix' DNA-binding domain"/>
    <property type="match status" value="1"/>
</dbReference>
<dbReference type="InterPro" id="IPR011711">
    <property type="entry name" value="GntR_C"/>
</dbReference>
<dbReference type="SMART" id="SM00345">
    <property type="entry name" value="HTH_GNTR"/>
    <property type="match status" value="1"/>
</dbReference>
<evidence type="ECO:0000259" key="4">
    <source>
        <dbReference type="PROSITE" id="PS50949"/>
    </source>
</evidence>
<dbReference type="STRING" id="938405.SAMN02927895_03422"/>
<dbReference type="GO" id="GO:0003700">
    <property type="term" value="F:DNA-binding transcription factor activity"/>
    <property type="evidence" value="ECO:0007669"/>
    <property type="project" value="InterPro"/>
</dbReference>
<keyword evidence="1" id="KW-0805">Transcription regulation</keyword>
<evidence type="ECO:0000256" key="3">
    <source>
        <dbReference type="ARBA" id="ARBA00023163"/>
    </source>
</evidence>
<dbReference type="GO" id="GO:0043565">
    <property type="term" value="F:sequence-specific DNA binding"/>
    <property type="evidence" value="ECO:0007669"/>
    <property type="project" value="InterPro"/>
</dbReference>
<evidence type="ECO:0000313" key="6">
    <source>
        <dbReference type="Proteomes" id="UP000198925"/>
    </source>
</evidence>
<accession>A0A1G7A062</accession>
<dbReference type="Gene3D" id="1.20.120.530">
    <property type="entry name" value="GntR ligand-binding domain-like"/>
    <property type="match status" value="1"/>
</dbReference>
<evidence type="ECO:0000256" key="2">
    <source>
        <dbReference type="ARBA" id="ARBA00023125"/>
    </source>
</evidence>
<feature type="domain" description="HTH gntR-type" evidence="4">
    <location>
        <begin position="17"/>
        <end position="84"/>
    </location>
</feature>
<gene>
    <name evidence="5" type="ORF">SAMN04487779_101828</name>
</gene>
<reference evidence="5 6" key="1">
    <citation type="submission" date="2016-10" db="EMBL/GenBank/DDBJ databases">
        <authorList>
            <person name="de Groot N.N."/>
        </authorList>
    </citation>
    <scope>NUCLEOTIDE SEQUENCE [LARGE SCALE GENOMIC DNA]</scope>
    <source>
        <strain evidence="5 6">CPCC 100156</strain>
    </source>
</reference>
<dbReference type="InterPro" id="IPR036390">
    <property type="entry name" value="WH_DNA-bd_sf"/>
</dbReference>
<dbReference type="AlphaFoldDB" id="A0A1G7A062"/>
<dbReference type="Gene3D" id="1.10.10.10">
    <property type="entry name" value="Winged helix-like DNA-binding domain superfamily/Winged helix DNA-binding domain"/>
    <property type="match status" value="1"/>
</dbReference>
<dbReference type="OrthoDB" id="9788098at2"/>